<protein>
    <submittedName>
        <fullName evidence="7">Sulfate transport system substrate-binding protein</fullName>
    </submittedName>
</protein>
<accession>A0A3D9Z1D6</accession>
<organism evidence="7 8">
    <name type="scientific">Methylovirgula ligni</name>
    <dbReference type="NCBI Taxonomy" id="569860"/>
    <lineage>
        <taxon>Bacteria</taxon>
        <taxon>Pseudomonadati</taxon>
        <taxon>Pseudomonadota</taxon>
        <taxon>Alphaproteobacteria</taxon>
        <taxon>Hyphomicrobiales</taxon>
        <taxon>Beijerinckiaceae</taxon>
        <taxon>Methylovirgula</taxon>
    </lineage>
</organism>
<dbReference type="OrthoDB" id="9802127at2"/>
<dbReference type="NCBIfam" id="TIGR00971">
    <property type="entry name" value="3a0106s03"/>
    <property type="match status" value="2"/>
</dbReference>
<dbReference type="InterPro" id="IPR005669">
    <property type="entry name" value="Thiosulph/SO4-bd"/>
</dbReference>
<keyword evidence="8" id="KW-1185">Reference proteome</keyword>
<evidence type="ECO:0000256" key="4">
    <source>
        <dbReference type="ARBA" id="ARBA00022729"/>
    </source>
</evidence>
<evidence type="ECO:0000256" key="2">
    <source>
        <dbReference type="ARBA" id="ARBA00006099"/>
    </source>
</evidence>
<feature type="signal peptide" evidence="6">
    <location>
        <begin position="1"/>
        <end position="26"/>
    </location>
</feature>
<evidence type="ECO:0000313" key="7">
    <source>
        <dbReference type="EMBL" id="REF87908.1"/>
    </source>
</evidence>
<evidence type="ECO:0000256" key="3">
    <source>
        <dbReference type="ARBA" id="ARBA00022448"/>
    </source>
</evidence>
<evidence type="ECO:0000256" key="5">
    <source>
        <dbReference type="ARBA" id="ARBA00022764"/>
    </source>
</evidence>
<feature type="chain" id="PRO_5017545684" evidence="6">
    <location>
        <begin position="27"/>
        <end position="366"/>
    </location>
</feature>
<dbReference type="EMBL" id="QUMO01000002">
    <property type="protein sequence ID" value="REF87908.1"/>
    <property type="molecule type" value="Genomic_DNA"/>
</dbReference>
<proteinExistence type="inferred from homology"/>
<evidence type="ECO:0000256" key="1">
    <source>
        <dbReference type="ARBA" id="ARBA00004418"/>
    </source>
</evidence>
<keyword evidence="4 6" id="KW-0732">Signal</keyword>
<evidence type="ECO:0000256" key="6">
    <source>
        <dbReference type="SAM" id="SignalP"/>
    </source>
</evidence>
<dbReference type="GO" id="GO:1902358">
    <property type="term" value="P:sulfate transmembrane transport"/>
    <property type="evidence" value="ECO:0007669"/>
    <property type="project" value="InterPro"/>
</dbReference>
<dbReference type="Pfam" id="PF13531">
    <property type="entry name" value="SBP_bac_11"/>
    <property type="match status" value="1"/>
</dbReference>
<dbReference type="CDD" id="cd01005">
    <property type="entry name" value="PBP2_CysP"/>
    <property type="match status" value="1"/>
</dbReference>
<gene>
    <name evidence="7" type="ORF">DES32_1546</name>
</gene>
<dbReference type="RefSeq" id="WP_115836049.1">
    <property type="nucleotide sequence ID" value="NZ_CP025086.1"/>
</dbReference>
<comment type="similarity">
    <text evidence="2">Belongs to the prokaryotic sulfate-binding protein family.</text>
</comment>
<dbReference type="SUPFAM" id="SSF53850">
    <property type="entry name" value="Periplasmic binding protein-like II"/>
    <property type="match status" value="1"/>
</dbReference>
<dbReference type="Proteomes" id="UP000256900">
    <property type="component" value="Unassembled WGS sequence"/>
</dbReference>
<dbReference type="AlphaFoldDB" id="A0A3D9Z1D6"/>
<keyword evidence="5" id="KW-0574">Periplasm</keyword>
<keyword evidence="3" id="KW-0813">Transport</keyword>
<name>A0A3D9Z1D6_9HYPH</name>
<dbReference type="GO" id="GO:0140104">
    <property type="term" value="F:molecular carrier activity"/>
    <property type="evidence" value="ECO:0007669"/>
    <property type="project" value="InterPro"/>
</dbReference>
<comment type="subcellular location">
    <subcellularLocation>
        <location evidence="1">Periplasm</location>
    </subcellularLocation>
</comment>
<dbReference type="Gene3D" id="3.40.190.10">
    <property type="entry name" value="Periplasmic binding protein-like II"/>
    <property type="match status" value="2"/>
</dbReference>
<comment type="caution">
    <text evidence="7">The sequence shown here is derived from an EMBL/GenBank/DDBJ whole genome shotgun (WGS) entry which is preliminary data.</text>
</comment>
<dbReference type="PANTHER" id="PTHR30368:SF2">
    <property type="entry name" value="SULFATE-BINDING PROTEIN"/>
    <property type="match status" value="1"/>
</dbReference>
<dbReference type="PANTHER" id="PTHR30368">
    <property type="entry name" value="SULFATE-BINDING PROTEIN"/>
    <property type="match status" value="1"/>
</dbReference>
<dbReference type="GO" id="GO:0042597">
    <property type="term" value="C:periplasmic space"/>
    <property type="evidence" value="ECO:0007669"/>
    <property type="project" value="UniProtKB-SubCell"/>
</dbReference>
<sequence length="366" mass="39555">MRIPGFKTLLAVGFAGVALTAGGWRAAQGGQSNTLLNVSYDPTRELYDAIDDAFAADYLKKTGTKVTIQQSHGGSGKQATAVVNGLQADVVTLGLAQDILAIQKAGLIKPGWQAKFPYNSAPYTSAVAFLVRKGNPKHIHDWKDLLQPGVQVITANPKTSAAGRWAFLGFWGATAGAKTYDLSTKEGLAASIADGQAAKTFPVYDNAAARASIADLYKHVPVLDTGARGATITFAQKGLGDVLLNWENELYLATDEFGKDKFEIVYPSTSVLGEPPVAVVDSVVDKKGTRDVATAYLKYLYTPEAQDIIAQWHYRPRDIDVYKKYIDSFPALKLFTVDQTFGGWPKTNKAFFADGGVFDQIYKPTK</sequence>
<reference evidence="7 8" key="1">
    <citation type="submission" date="2018-08" db="EMBL/GenBank/DDBJ databases">
        <title>Genomic Encyclopedia of Type Strains, Phase IV (KMG-IV): sequencing the most valuable type-strain genomes for metagenomic binning, comparative biology and taxonomic classification.</title>
        <authorList>
            <person name="Goeker M."/>
        </authorList>
    </citation>
    <scope>NUCLEOTIDE SEQUENCE [LARGE SCALE GENOMIC DNA]</scope>
    <source>
        <strain evidence="7 8">BW863</strain>
    </source>
</reference>
<evidence type="ECO:0000313" key="8">
    <source>
        <dbReference type="Proteomes" id="UP000256900"/>
    </source>
</evidence>